<evidence type="ECO:0000256" key="1">
    <source>
        <dbReference type="ARBA" id="ARBA00010577"/>
    </source>
</evidence>
<gene>
    <name evidence="7" type="primary">flgD</name>
    <name evidence="7" type="ORF">GU927_008225</name>
</gene>
<evidence type="ECO:0000256" key="4">
    <source>
        <dbReference type="ARBA" id="ARBA00024746"/>
    </source>
</evidence>
<keyword evidence="3 5" id="KW-1005">Bacterial flagellum biogenesis</keyword>
<keyword evidence="7" id="KW-0966">Cell projection</keyword>
<dbReference type="InterPro" id="IPR005648">
    <property type="entry name" value="FlgD"/>
</dbReference>
<dbReference type="Proteomes" id="UP000731907">
    <property type="component" value="Unassembled WGS sequence"/>
</dbReference>
<dbReference type="Pfam" id="PF13860">
    <property type="entry name" value="FlgD_ig"/>
    <property type="match status" value="1"/>
</dbReference>
<keyword evidence="7" id="KW-0282">Flagellum</keyword>
<evidence type="ECO:0000313" key="8">
    <source>
        <dbReference type="Proteomes" id="UP000731907"/>
    </source>
</evidence>
<protein>
    <recommendedName>
        <fullName evidence="2 5">Basal-body rod modification protein FlgD</fullName>
    </recommendedName>
</protein>
<evidence type="ECO:0000256" key="2">
    <source>
        <dbReference type="ARBA" id="ARBA00016013"/>
    </source>
</evidence>
<keyword evidence="8" id="KW-1185">Reference proteome</keyword>
<evidence type="ECO:0000259" key="6">
    <source>
        <dbReference type="Pfam" id="PF13860"/>
    </source>
</evidence>
<sequence length="215" mass="22805">MDAIPPTSAATRSPAAAKPALTSDFNTFLRMLTTQMQNQDPLNPIESADYAVQLATFSGVEQQVKANTLLSQMSAQFNLLGMAQLSGWVGQEAQSSAPVHFDRTPVTLTLPSVPGADRAVLVIRDAAGNLVAREDVPPAGGPYQWLGADPSGSPLPQGLYDLTLEGEQDGTVIATAPVSHYARIEEARRSDGNLMLILRGGVQVPADRITALRMP</sequence>
<name>A0ABS6J2K2_9RHOB</name>
<accession>A0ABS6J2K2</accession>
<comment type="caution">
    <text evidence="7">The sequence shown here is derived from an EMBL/GenBank/DDBJ whole genome shotgun (WGS) entry which is preliminary data.</text>
</comment>
<dbReference type="RefSeq" id="WP_161761899.1">
    <property type="nucleotide sequence ID" value="NZ_JAAATX020000005.1"/>
</dbReference>
<evidence type="ECO:0000313" key="7">
    <source>
        <dbReference type="EMBL" id="MBU9697833.1"/>
    </source>
</evidence>
<reference evidence="7 8" key="1">
    <citation type="submission" date="2021-06" db="EMBL/GenBank/DDBJ databases">
        <title>Rhodobacteraceae bacterium strain HSP-20.</title>
        <authorList>
            <person name="Chen W.-M."/>
        </authorList>
    </citation>
    <scope>NUCLEOTIDE SEQUENCE [LARGE SCALE GENOMIC DNA]</scope>
    <source>
        <strain evidence="7 8">HSP-20</strain>
    </source>
</reference>
<evidence type="ECO:0000256" key="5">
    <source>
        <dbReference type="RuleBase" id="RU362076"/>
    </source>
</evidence>
<proteinExistence type="inferred from homology"/>
<keyword evidence="7" id="KW-0969">Cilium</keyword>
<dbReference type="InterPro" id="IPR025965">
    <property type="entry name" value="FlgD/Vpr_Ig-like"/>
</dbReference>
<dbReference type="Pfam" id="PF03963">
    <property type="entry name" value="FlgD"/>
    <property type="match status" value="1"/>
</dbReference>
<feature type="domain" description="FlgD/Vpr Ig-like" evidence="6">
    <location>
        <begin position="104"/>
        <end position="169"/>
    </location>
</feature>
<comment type="function">
    <text evidence="4 5">Required for flagellar hook formation. May act as a scaffolding protein.</text>
</comment>
<dbReference type="NCBIfam" id="NF009453">
    <property type="entry name" value="PRK12813.1"/>
    <property type="match status" value="1"/>
</dbReference>
<comment type="similarity">
    <text evidence="1 5">Belongs to the FlgD family.</text>
</comment>
<organism evidence="7 8">
    <name type="scientific">Paragemmobacter amnigenus</name>
    <dbReference type="NCBI Taxonomy" id="2852097"/>
    <lineage>
        <taxon>Bacteria</taxon>
        <taxon>Pseudomonadati</taxon>
        <taxon>Pseudomonadota</taxon>
        <taxon>Alphaproteobacteria</taxon>
        <taxon>Rhodobacterales</taxon>
        <taxon>Paracoccaceae</taxon>
        <taxon>Paragemmobacter</taxon>
    </lineage>
</organism>
<dbReference type="EMBL" id="JAAATX020000005">
    <property type="protein sequence ID" value="MBU9697833.1"/>
    <property type="molecule type" value="Genomic_DNA"/>
</dbReference>
<evidence type="ECO:0000256" key="3">
    <source>
        <dbReference type="ARBA" id="ARBA00022795"/>
    </source>
</evidence>